<dbReference type="Proteomes" id="UP000184196">
    <property type="component" value="Unassembled WGS sequence"/>
</dbReference>
<dbReference type="GO" id="GO:0005829">
    <property type="term" value="C:cytosol"/>
    <property type="evidence" value="ECO:0007669"/>
    <property type="project" value="TreeGrafter"/>
</dbReference>
<dbReference type="InterPro" id="IPR020476">
    <property type="entry name" value="Nudix_hydrolase"/>
</dbReference>
<dbReference type="PROSITE" id="PS00893">
    <property type="entry name" value="NUDIX_BOX"/>
    <property type="match status" value="1"/>
</dbReference>
<accession>A0A1M5D3N2</accession>
<sequence length="182" mass="20831">MAFLTEKRLDSRVVYRGKILNLRVDTVLLPDGRTGTREVVEYAGAVAVVALNEQKEVFMVRQYRYPVERELLEIPAGKIEKGEDPLQCAKRELAEETGLRAERWQQLGSFYSTPGFTSEKMHLFLARDLHLERQHLDEDEFVQVVKVPLDEALAMIWRGDICDAKSTAGLLAAHYLLEREKA</sequence>
<dbReference type="GO" id="GO:0019693">
    <property type="term" value="P:ribose phosphate metabolic process"/>
    <property type="evidence" value="ECO:0007669"/>
    <property type="project" value="TreeGrafter"/>
</dbReference>
<evidence type="ECO:0000259" key="4">
    <source>
        <dbReference type="PROSITE" id="PS51462"/>
    </source>
</evidence>
<feature type="domain" description="Nudix hydrolase" evidence="4">
    <location>
        <begin position="41"/>
        <end position="169"/>
    </location>
</feature>
<dbReference type="AlphaFoldDB" id="A0A1M5D3N2"/>
<dbReference type="PANTHER" id="PTHR11839:SF18">
    <property type="entry name" value="NUDIX HYDROLASE DOMAIN-CONTAINING PROTEIN"/>
    <property type="match status" value="1"/>
</dbReference>
<reference evidence="6" key="1">
    <citation type="submission" date="2016-11" db="EMBL/GenBank/DDBJ databases">
        <authorList>
            <person name="Varghese N."/>
            <person name="Submissions S."/>
        </authorList>
    </citation>
    <scope>NUCLEOTIDE SEQUENCE [LARGE SCALE GENOMIC DNA]</scope>
    <source>
        <strain evidence="6">DSM 11792</strain>
    </source>
</reference>
<dbReference type="Gene3D" id="3.90.79.10">
    <property type="entry name" value="Nucleoside Triphosphate Pyrophosphohydrolase"/>
    <property type="match status" value="1"/>
</dbReference>
<dbReference type="GO" id="GO:0016462">
    <property type="term" value="F:pyrophosphatase activity"/>
    <property type="evidence" value="ECO:0007669"/>
    <property type="project" value="UniProtKB-ARBA"/>
</dbReference>
<dbReference type="GO" id="GO:0006753">
    <property type="term" value="P:nucleoside phosphate metabolic process"/>
    <property type="evidence" value="ECO:0007669"/>
    <property type="project" value="TreeGrafter"/>
</dbReference>
<dbReference type="RefSeq" id="WP_073167181.1">
    <property type="nucleotide sequence ID" value="NZ_FQUW01000044.1"/>
</dbReference>
<gene>
    <name evidence="5" type="ORF">SAMN02745218_02709</name>
</gene>
<dbReference type="SUPFAM" id="SSF55811">
    <property type="entry name" value="Nudix"/>
    <property type="match status" value="1"/>
</dbReference>
<dbReference type="InterPro" id="IPR020084">
    <property type="entry name" value="NUDIX_hydrolase_CS"/>
</dbReference>
<dbReference type="OrthoDB" id="9806150at2"/>
<dbReference type="Pfam" id="PF00293">
    <property type="entry name" value="NUDIX"/>
    <property type="match status" value="1"/>
</dbReference>
<keyword evidence="6" id="KW-1185">Reference proteome</keyword>
<evidence type="ECO:0000313" key="5">
    <source>
        <dbReference type="EMBL" id="SHF61477.1"/>
    </source>
</evidence>
<comment type="similarity">
    <text evidence="3">Belongs to the Nudix hydrolase family.</text>
</comment>
<dbReference type="PROSITE" id="PS51462">
    <property type="entry name" value="NUDIX"/>
    <property type="match status" value="1"/>
</dbReference>
<dbReference type="FunFam" id="3.90.79.10:FF:000024">
    <property type="entry name" value="ADP-ribose pyrophosphatase"/>
    <property type="match status" value="1"/>
</dbReference>
<dbReference type="CDD" id="cd03424">
    <property type="entry name" value="NUDIX_ADPRase_Nudt5_UGPPase_Nudt14"/>
    <property type="match status" value="1"/>
</dbReference>
<keyword evidence="2 3" id="KW-0378">Hydrolase</keyword>
<evidence type="ECO:0000313" key="6">
    <source>
        <dbReference type="Proteomes" id="UP000184196"/>
    </source>
</evidence>
<dbReference type="PRINTS" id="PR00502">
    <property type="entry name" value="NUDIXFAMILY"/>
</dbReference>
<protein>
    <submittedName>
        <fullName evidence="5">ADP-ribose pyrophosphatase</fullName>
    </submittedName>
</protein>
<dbReference type="InterPro" id="IPR015797">
    <property type="entry name" value="NUDIX_hydrolase-like_dom_sf"/>
</dbReference>
<evidence type="ECO:0000256" key="2">
    <source>
        <dbReference type="ARBA" id="ARBA00022801"/>
    </source>
</evidence>
<dbReference type="EMBL" id="FQUW01000044">
    <property type="protein sequence ID" value="SHF61477.1"/>
    <property type="molecule type" value="Genomic_DNA"/>
</dbReference>
<dbReference type="PANTHER" id="PTHR11839">
    <property type="entry name" value="UDP/ADP-SUGAR PYROPHOSPHATASE"/>
    <property type="match status" value="1"/>
</dbReference>
<evidence type="ECO:0000256" key="1">
    <source>
        <dbReference type="ARBA" id="ARBA00001946"/>
    </source>
</evidence>
<organism evidence="5 6">
    <name type="scientific">Desulfofundulus australicus DSM 11792</name>
    <dbReference type="NCBI Taxonomy" id="1121425"/>
    <lineage>
        <taxon>Bacteria</taxon>
        <taxon>Bacillati</taxon>
        <taxon>Bacillota</taxon>
        <taxon>Clostridia</taxon>
        <taxon>Eubacteriales</taxon>
        <taxon>Peptococcaceae</taxon>
        <taxon>Desulfofundulus</taxon>
    </lineage>
</organism>
<dbReference type="InterPro" id="IPR000086">
    <property type="entry name" value="NUDIX_hydrolase_dom"/>
</dbReference>
<name>A0A1M5D3N2_9FIRM</name>
<evidence type="ECO:0000256" key="3">
    <source>
        <dbReference type="RuleBase" id="RU003476"/>
    </source>
</evidence>
<comment type="cofactor">
    <cofactor evidence="1">
        <name>Mg(2+)</name>
        <dbReference type="ChEBI" id="CHEBI:18420"/>
    </cofactor>
</comment>
<proteinExistence type="inferred from homology"/>